<dbReference type="SUPFAM" id="SSF46785">
    <property type="entry name" value="Winged helix' DNA-binding domain"/>
    <property type="match status" value="1"/>
</dbReference>
<dbReference type="SMART" id="SM00345">
    <property type="entry name" value="HTH_GNTR"/>
    <property type="match status" value="1"/>
</dbReference>
<keyword evidence="1" id="KW-0805">Transcription regulation</keyword>
<dbReference type="InterPro" id="IPR036388">
    <property type="entry name" value="WH-like_DNA-bd_sf"/>
</dbReference>
<dbReference type="RefSeq" id="WP_268153156.1">
    <property type="nucleotide sequence ID" value="NZ_JAPPUW010000019.1"/>
</dbReference>
<comment type="caution">
    <text evidence="5">The sequence shown here is derived from an EMBL/GenBank/DDBJ whole genome shotgun (WGS) entry which is preliminary data.</text>
</comment>
<evidence type="ECO:0000313" key="6">
    <source>
        <dbReference type="Proteomes" id="UP001152766"/>
    </source>
</evidence>
<protein>
    <submittedName>
        <fullName evidence="5">GntR family transcriptional regulator</fullName>
    </submittedName>
</protein>
<dbReference type="InterPro" id="IPR011663">
    <property type="entry name" value="UTRA"/>
</dbReference>
<dbReference type="PROSITE" id="PS50949">
    <property type="entry name" value="HTH_GNTR"/>
    <property type="match status" value="1"/>
</dbReference>
<evidence type="ECO:0000313" key="5">
    <source>
        <dbReference type="EMBL" id="MDG0864628.1"/>
    </source>
</evidence>
<evidence type="ECO:0000256" key="3">
    <source>
        <dbReference type="ARBA" id="ARBA00023163"/>
    </source>
</evidence>
<dbReference type="PANTHER" id="PTHR44846">
    <property type="entry name" value="MANNOSYL-D-GLYCERATE TRANSPORT/METABOLISM SYSTEM REPRESSOR MNGR-RELATED"/>
    <property type="match status" value="1"/>
</dbReference>
<dbReference type="PRINTS" id="PR00035">
    <property type="entry name" value="HTHGNTR"/>
</dbReference>
<organism evidence="5 6">
    <name type="scientific">Pelomonas aquatica</name>
    <dbReference type="NCBI Taxonomy" id="431058"/>
    <lineage>
        <taxon>Bacteria</taxon>
        <taxon>Pseudomonadati</taxon>
        <taxon>Pseudomonadota</taxon>
        <taxon>Betaproteobacteria</taxon>
        <taxon>Burkholderiales</taxon>
        <taxon>Sphaerotilaceae</taxon>
        <taxon>Roseateles</taxon>
    </lineage>
</organism>
<dbReference type="SMART" id="SM00866">
    <property type="entry name" value="UTRA"/>
    <property type="match status" value="1"/>
</dbReference>
<dbReference type="InterPro" id="IPR050679">
    <property type="entry name" value="Bact_HTH_transcr_reg"/>
</dbReference>
<dbReference type="Proteomes" id="UP001152766">
    <property type="component" value="Unassembled WGS sequence"/>
</dbReference>
<dbReference type="GO" id="GO:0045892">
    <property type="term" value="P:negative regulation of DNA-templated transcription"/>
    <property type="evidence" value="ECO:0007669"/>
    <property type="project" value="TreeGrafter"/>
</dbReference>
<dbReference type="SUPFAM" id="SSF64288">
    <property type="entry name" value="Chorismate lyase-like"/>
    <property type="match status" value="1"/>
</dbReference>
<keyword evidence="6" id="KW-1185">Reference proteome</keyword>
<name>A0A9X4R9R0_9BURK</name>
<dbReference type="EMBL" id="SGUG01000037">
    <property type="protein sequence ID" value="MDG0864628.1"/>
    <property type="molecule type" value="Genomic_DNA"/>
</dbReference>
<dbReference type="Pfam" id="PF07702">
    <property type="entry name" value="UTRA"/>
    <property type="match status" value="1"/>
</dbReference>
<dbReference type="Gene3D" id="3.40.1410.10">
    <property type="entry name" value="Chorismate lyase-like"/>
    <property type="match status" value="1"/>
</dbReference>
<evidence type="ECO:0000259" key="4">
    <source>
        <dbReference type="PROSITE" id="PS50949"/>
    </source>
</evidence>
<dbReference type="InterPro" id="IPR000524">
    <property type="entry name" value="Tscrpt_reg_HTH_GntR"/>
</dbReference>
<dbReference type="InterPro" id="IPR028978">
    <property type="entry name" value="Chorismate_lyase_/UTRA_dom_sf"/>
</dbReference>
<dbReference type="GO" id="GO:0003677">
    <property type="term" value="F:DNA binding"/>
    <property type="evidence" value="ECO:0007669"/>
    <property type="project" value="UniProtKB-KW"/>
</dbReference>
<accession>A0A9X4R9R0</accession>
<reference evidence="5" key="1">
    <citation type="submission" date="2019-02" db="EMBL/GenBank/DDBJ databases">
        <title>Draft genome of the type strain Pelomonas aquatica CCUG 52575T.</title>
        <authorList>
            <person name="Gomila M."/>
            <person name="Lalucat J."/>
        </authorList>
    </citation>
    <scope>NUCLEOTIDE SEQUENCE</scope>
    <source>
        <strain evidence="5">CCUG 52575</strain>
    </source>
</reference>
<dbReference type="CDD" id="cd07377">
    <property type="entry name" value="WHTH_GntR"/>
    <property type="match status" value="1"/>
</dbReference>
<dbReference type="Pfam" id="PF00392">
    <property type="entry name" value="GntR"/>
    <property type="match status" value="1"/>
</dbReference>
<keyword evidence="2" id="KW-0238">DNA-binding</keyword>
<proteinExistence type="predicted"/>
<sequence>MNGSLHPPPPQQTLHGRIREDLRERIVRGVLQPNDRVPSESELMAQYGVSRITVRQALGDLQSACMIFKVAGKGSFVATPKPFQDLAQLQGFAEAMNASGHETFNQLLQLRSEPASAAVAQALALARGVPVTAIQRVRYLDRRPVSVDFTWLPQSLGSRIRRDDLATRDIFAMLETDLATPLGHADLAIDAVPAAADIAAHLDIDPGTPVLHIERLTHDRDGRPIDYEHLYCRPDQFQYRLRLHRA</sequence>
<dbReference type="Gene3D" id="1.10.10.10">
    <property type="entry name" value="Winged helix-like DNA-binding domain superfamily/Winged helix DNA-binding domain"/>
    <property type="match status" value="1"/>
</dbReference>
<keyword evidence="3" id="KW-0804">Transcription</keyword>
<feature type="domain" description="HTH gntR-type" evidence="4">
    <location>
        <begin position="12"/>
        <end position="80"/>
    </location>
</feature>
<dbReference type="InterPro" id="IPR036390">
    <property type="entry name" value="WH_DNA-bd_sf"/>
</dbReference>
<dbReference type="AlphaFoldDB" id="A0A9X4R9R0"/>
<dbReference type="GO" id="GO:0003700">
    <property type="term" value="F:DNA-binding transcription factor activity"/>
    <property type="evidence" value="ECO:0007669"/>
    <property type="project" value="InterPro"/>
</dbReference>
<gene>
    <name evidence="5" type="ORF">EXJ73_19390</name>
</gene>
<evidence type="ECO:0000256" key="1">
    <source>
        <dbReference type="ARBA" id="ARBA00023015"/>
    </source>
</evidence>
<dbReference type="PANTHER" id="PTHR44846:SF1">
    <property type="entry name" value="MANNOSYL-D-GLYCERATE TRANSPORT_METABOLISM SYSTEM REPRESSOR MNGR-RELATED"/>
    <property type="match status" value="1"/>
</dbReference>
<evidence type="ECO:0000256" key="2">
    <source>
        <dbReference type="ARBA" id="ARBA00023125"/>
    </source>
</evidence>